<evidence type="ECO:0000256" key="2">
    <source>
        <dbReference type="SAM" id="MobiDB-lite"/>
    </source>
</evidence>
<reference evidence="3" key="1">
    <citation type="submission" date="2020-06" db="EMBL/GenBank/DDBJ databases">
        <title>WGS assembly of Ceratodon purpureus strain R40.</title>
        <authorList>
            <person name="Carey S.B."/>
            <person name="Jenkins J."/>
            <person name="Shu S."/>
            <person name="Lovell J.T."/>
            <person name="Sreedasyam A."/>
            <person name="Maumus F."/>
            <person name="Tiley G.P."/>
            <person name="Fernandez-Pozo N."/>
            <person name="Barry K."/>
            <person name="Chen C."/>
            <person name="Wang M."/>
            <person name="Lipzen A."/>
            <person name="Daum C."/>
            <person name="Saski C.A."/>
            <person name="Payton A.C."/>
            <person name="Mcbreen J.C."/>
            <person name="Conrad R.E."/>
            <person name="Kollar L.M."/>
            <person name="Olsson S."/>
            <person name="Huttunen S."/>
            <person name="Landis J.B."/>
            <person name="Wickett N.J."/>
            <person name="Johnson M.G."/>
            <person name="Rensing S.A."/>
            <person name="Grimwood J."/>
            <person name="Schmutz J."/>
            <person name="Mcdaniel S.F."/>
        </authorList>
    </citation>
    <scope>NUCLEOTIDE SEQUENCE</scope>
    <source>
        <strain evidence="3">R40</strain>
    </source>
</reference>
<dbReference type="InterPro" id="IPR036163">
    <property type="entry name" value="HMA_dom_sf"/>
</dbReference>
<evidence type="ECO:0000313" key="3">
    <source>
        <dbReference type="EMBL" id="KAG0559648.1"/>
    </source>
</evidence>
<dbReference type="AlphaFoldDB" id="A0A8T0GPK6"/>
<comment type="caution">
    <text evidence="3">The sequence shown here is derived from an EMBL/GenBank/DDBJ whole genome shotgun (WGS) entry which is preliminary data.</text>
</comment>
<dbReference type="InterPro" id="IPR006121">
    <property type="entry name" value="HMA_dom"/>
</dbReference>
<gene>
    <name evidence="3" type="ORF">KC19_10G121100</name>
</gene>
<proteinExistence type="predicted"/>
<evidence type="ECO:0008006" key="5">
    <source>
        <dbReference type="Google" id="ProtNLM"/>
    </source>
</evidence>
<organism evidence="3 4">
    <name type="scientific">Ceratodon purpureus</name>
    <name type="common">Fire moss</name>
    <name type="synonym">Dicranum purpureum</name>
    <dbReference type="NCBI Taxonomy" id="3225"/>
    <lineage>
        <taxon>Eukaryota</taxon>
        <taxon>Viridiplantae</taxon>
        <taxon>Streptophyta</taxon>
        <taxon>Embryophyta</taxon>
        <taxon>Bryophyta</taxon>
        <taxon>Bryophytina</taxon>
        <taxon>Bryopsida</taxon>
        <taxon>Dicranidae</taxon>
        <taxon>Pseudoditrichales</taxon>
        <taxon>Ditrichaceae</taxon>
        <taxon>Ceratodon</taxon>
    </lineage>
</organism>
<protein>
    <recommendedName>
        <fullName evidence="5">HMA domain-containing protein</fullName>
    </recommendedName>
</protein>
<dbReference type="EMBL" id="CM026431">
    <property type="protein sequence ID" value="KAG0559648.1"/>
    <property type="molecule type" value="Genomic_DNA"/>
</dbReference>
<dbReference type="PANTHER" id="PTHR22814">
    <property type="entry name" value="COPPER TRANSPORT PROTEIN ATOX1-RELATED"/>
    <property type="match status" value="1"/>
</dbReference>
<dbReference type="Gene3D" id="3.30.70.100">
    <property type="match status" value="1"/>
</dbReference>
<keyword evidence="4" id="KW-1185">Reference proteome</keyword>
<dbReference type="Proteomes" id="UP000822688">
    <property type="component" value="Chromosome 10"/>
</dbReference>
<accession>A0A8T0GPK6</accession>
<sequence length="198" mass="22829">MTMTMEELFYGENEPVYFAHYARQMGASEASFYDGDRSGTAMPEYRSRSTELISFDLMVPMCCNQCEDQVRDALFAFRTVRDVVCDSRTQRVTVTGYCLDPALILKQVRRVKNGAMFWSDAISSYSAHRYQSSQGSTDHRRSYVQSDPSERRSYSGQYSRSRRSDAYTRSLCPAYRDTTKTYYVSLNPTIATVEVMDY</sequence>
<dbReference type="PANTHER" id="PTHR22814:SF336">
    <property type="entry name" value="HEAVY METAL-ASSOCIATED ISOPRENYLATED PLANT PROTEIN 23"/>
    <property type="match status" value="1"/>
</dbReference>
<evidence type="ECO:0000256" key="1">
    <source>
        <dbReference type="ARBA" id="ARBA00022723"/>
    </source>
</evidence>
<dbReference type="SUPFAM" id="SSF55008">
    <property type="entry name" value="HMA, heavy metal-associated domain"/>
    <property type="match status" value="1"/>
</dbReference>
<feature type="region of interest" description="Disordered" evidence="2">
    <location>
        <begin position="130"/>
        <end position="162"/>
    </location>
</feature>
<keyword evidence="1" id="KW-0479">Metal-binding</keyword>
<evidence type="ECO:0000313" key="4">
    <source>
        <dbReference type="Proteomes" id="UP000822688"/>
    </source>
</evidence>
<dbReference type="CDD" id="cd00371">
    <property type="entry name" value="HMA"/>
    <property type="match status" value="1"/>
</dbReference>
<dbReference type="GO" id="GO:0046872">
    <property type="term" value="F:metal ion binding"/>
    <property type="evidence" value="ECO:0007669"/>
    <property type="project" value="UniProtKB-KW"/>
</dbReference>
<name>A0A8T0GPK6_CERPU</name>